<dbReference type="RefSeq" id="XP_004352573.1">
    <property type="nucleotide sequence ID" value="XM_004352521.1"/>
</dbReference>
<feature type="transmembrane region" description="Helical" evidence="1">
    <location>
        <begin position="120"/>
        <end position="141"/>
    </location>
</feature>
<dbReference type="STRING" id="1257118.L8HFC2"/>
<protein>
    <submittedName>
        <fullName evidence="3">DnaJ domain containing protein</fullName>
    </submittedName>
</protein>
<evidence type="ECO:0000259" key="2">
    <source>
        <dbReference type="PROSITE" id="PS50076"/>
    </source>
</evidence>
<dbReference type="KEGG" id="acan:ACA1_361450"/>
<keyword evidence="1" id="KW-0812">Transmembrane</keyword>
<dbReference type="OrthoDB" id="10250354at2759"/>
<dbReference type="GeneID" id="14924069"/>
<dbReference type="PRINTS" id="PR00625">
    <property type="entry name" value="JDOMAIN"/>
</dbReference>
<dbReference type="Proteomes" id="UP000011083">
    <property type="component" value="Unassembled WGS sequence"/>
</dbReference>
<dbReference type="EMBL" id="KB007867">
    <property type="protein sequence ID" value="ELR23096.1"/>
    <property type="molecule type" value="Genomic_DNA"/>
</dbReference>
<dbReference type="Gene3D" id="1.10.287.110">
    <property type="entry name" value="DnaJ domain"/>
    <property type="match status" value="1"/>
</dbReference>
<dbReference type="Pfam" id="PF00226">
    <property type="entry name" value="DnaJ"/>
    <property type="match status" value="1"/>
</dbReference>
<evidence type="ECO:0000313" key="3">
    <source>
        <dbReference type="EMBL" id="ELR23096.1"/>
    </source>
</evidence>
<dbReference type="InterPro" id="IPR036869">
    <property type="entry name" value="J_dom_sf"/>
</dbReference>
<organism evidence="3 4">
    <name type="scientific">Acanthamoeba castellanii (strain ATCC 30010 / Neff)</name>
    <dbReference type="NCBI Taxonomy" id="1257118"/>
    <lineage>
        <taxon>Eukaryota</taxon>
        <taxon>Amoebozoa</taxon>
        <taxon>Discosea</taxon>
        <taxon>Longamoebia</taxon>
        <taxon>Centramoebida</taxon>
        <taxon>Acanthamoebidae</taxon>
        <taxon>Acanthamoeba</taxon>
    </lineage>
</organism>
<feature type="transmembrane region" description="Helical" evidence="1">
    <location>
        <begin position="161"/>
        <end position="178"/>
    </location>
</feature>
<sequence>MARETFSPKFVLLLLLLFVVGSLCSFAFYAPFAMRGVPNYYELLNLKPDASMPEIKKAFRVASKQLHPDKVNVEDEESRLKATRKFIEMTEGKHLLISLHLQPSKRCEIRRSGTGKLAQLLAFLLRVGAAAAASCMIAFGVKLHIIAAHTLYRVLYANLHHWKFVAVIAFALLFRSFVLDGSF</sequence>
<dbReference type="AlphaFoldDB" id="L8HFC2"/>
<dbReference type="CDD" id="cd06257">
    <property type="entry name" value="DnaJ"/>
    <property type="match status" value="1"/>
</dbReference>
<dbReference type="VEuPathDB" id="AmoebaDB:ACA1_361450"/>
<feature type="domain" description="J" evidence="2">
    <location>
        <begin position="39"/>
        <end position="113"/>
    </location>
</feature>
<reference evidence="3 4" key="1">
    <citation type="journal article" date="2013" name="Genome Biol.">
        <title>Genome of Acanthamoeba castellanii highlights extensive lateral gene transfer and early evolution of tyrosine kinase signaling.</title>
        <authorList>
            <person name="Clarke M."/>
            <person name="Lohan A.J."/>
            <person name="Liu B."/>
            <person name="Lagkouvardos I."/>
            <person name="Roy S."/>
            <person name="Zafar N."/>
            <person name="Bertelli C."/>
            <person name="Schilde C."/>
            <person name="Kianianmomeni A."/>
            <person name="Burglin T.R."/>
            <person name="Frech C."/>
            <person name="Turcotte B."/>
            <person name="Kopec K.O."/>
            <person name="Synnott J.M."/>
            <person name="Choo C."/>
            <person name="Paponov I."/>
            <person name="Finkler A."/>
            <person name="Soon Heng Tan C."/>
            <person name="Hutchins A.P."/>
            <person name="Weinmeier T."/>
            <person name="Rattei T."/>
            <person name="Chu J.S."/>
            <person name="Gimenez G."/>
            <person name="Irimia M."/>
            <person name="Rigden D.J."/>
            <person name="Fitzpatrick D.A."/>
            <person name="Lorenzo-Morales J."/>
            <person name="Bateman A."/>
            <person name="Chiu C.H."/>
            <person name="Tang P."/>
            <person name="Hegemann P."/>
            <person name="Fromm H."/>
            <person name="Raoult D."/>
            <person name="Greub G."/>
            <person name="Miranda-Saavedra D."/>
            <person name="Chen N."/>
            <person name="Nash P."/>
            <person name="Ginger M.L."/>
            <person name="Horn M."/>
            <person name="Schaap P."/>
            <person name="Caler L."/>
            <person name="Loftus B."/>
        </authorList>
    </citation>
    <scope>NUCLEOTIDE SEQUENCE [LARGE SCALE GENOMIC DNA]</scope>
    <source>
        <strain evidence="3 4">Neff</strain>
    </source>
</reference>
<dbReference type="InterPro" id="IPR052763">
    <property type="entry name" value="DnaJ_C4"/>
</dbReference>
<dbReference type="SMART" id="SM00271">
    <property type="entry name" value="DnaJ"/>
    <property type="match status" value="1"/>
</dbReference>
<evidence type="ECO:0000256" key="1">
    <source>
        <dbReference type="SAM" id="Phobius"/>
    </source>
</evidence>
<accession>L8HFC2</accession>
<dbReference type="InterPro" id="IPR001623">
    <property type="entry name" value="DnaJ_domain"/>
</dbReference>
<dbReference type="SUPFAM" id="SSF46565">
    <property type="entry name" value="Chaperone J-domain"/>
    <property type="match status" value="1"/>
</dbReference>
<proteinExistence type="predicted"/>
<keyword evidence="1" id="KW-1133">Transmembrane helix</keyword>
<keyword evidence="1" id="KW-0472">Membrane</keyword>
<dbReference type="PANTHER" id="PTHR44825:SF1">
    <property type="entry name" value="DNAJ HOMOLOG SUBFAMILY C MEMBER 4"/>
    <property type="match status" value="1"/>
</dbReference>
<gene>
    <name evidence="3" type="ORF">ACA1_361450</name>
</gene>
<feature type="transmembrane region" description="Helical" evidence="1">
    <location>
        <begin position="12"/>
        <end position="32"/>
    </location>
</feature>
<dbReference type="PROSITE" id="PS50076">
    <property type="entry name" value="DNAJ_2"/>
    <property type="match status" value="1"/>
</dbReference>
<keyword evidence="4" id="KW-1185">Reference proteome</keyword>
<evidence type="ECO:0000313" key="4">
    <source>
        <dbReference type="Proteomes" id="UP000011083"/>
    </source>
</evidence>
<name>L8HFC2_ACACF</name>
<dbReference type="PANTHER" id="PTHR44825">
    <property type="match status" value="1"/>
</dbReference>